<evidence type="ECO:0000313" key="1">
    <source>
        <dbReference type="EMBL" id="DAF92891.1"/>
    </source>
</evidence>
<dbReference type="EMBL" id="BK016076">
    <property type="protein sequence ID" value="DAF92891.1"/>
    <property type="molecule type" value="Genomic_DNA"/>
</dbReference>
<dbReference type="Gene3D" id="3.90.320.10">
    <property type="match status" value="1"/>
</dbReference>
<name>A0A8S5UEP0_9CAUD</name>
<keyword evidence="1" id="KW-0378">Hydrolase</keyword>
<reference evidence="1" key="1">
    <citation type="journal article" date="2021" name="Proc. Natl. Acad. Sci. U.S.A.">
        <title>A Catalog of Tens of Thousands of Viruses from Human Metagenomes Reveals Hidden Associations with Chronic Diseases.</title>
        <authorList>
            <person name="Tisza M.J."/>
            <person name="Buck C.B."/>
        </authorList>
    </citation>
    <scope>NUCLEOTIDE SEQUENCE</scope>
    <source>
        <strain evidence="1">CtX5W26</strain>
    </source>
</reference>
<protein>
    <submittedName>
        <fullName evidence="1">Exonuclease</fullName>
    </submittedName>
</protein>
<keyword evidence="1" id="KW-0269">Exonuclease</keyword>
<proteinExistence type="predicted"/>
<dbReference type="InterPro" id="IPR011604">
    <property type="entry name" value="PDDEXK-like_dom_sf"/>
</dbReference>
<sequence length="266" mass="30774">MCGRIMAFRKVNFDSLAKFNSSLSSEFLEMYESFLLEDLESERSSLPNRTIAPSSLRCKRKTWFRLKGTPPEISKLDTQLEFTAFLGSAIHENIQSRLRDHLGTSFLDVPNYLQEYVTDHQYSFKQNGLETQIKLEDIPIQFACDGLVELNDEIFLLEIKTVEYESWKNLSGIKQEHIDQIICYCSLLHLDQALVIYIDRRYGNIKCYQLSVKESDKIACLDTIQDILHLANTNIAPEGLPSNDVWCSKGRCPYFNKCETFGRLNR</sequence>
<keyword evidence="1" id="KW-0540">Nuclease</keyword>
<dbReference type="GO" id="GO:0004527">
    <property type="term" value="F:exonuclease activity"/>
    <property type="evidence" value="ECO:0007669"/>
    <property type="project" value="UniProtKB-KW"/>
</dbReference>
<accession>A0A8S5UEP0</accession>
<organism evidence="1">
    <name type="scientific">Siphoviridae sp. ctX5W26</name>
    <dbReference type="NCBI Taxonomy" id="2825540"/>
    <lineage>
        <taxon>Viruses</taxon>
        <taxon>Duplodnaviria</taxon>
        <taxon>Heunggongvirae</taxon>
        <taxon>Uroviricota</taxon>
        <taxon>Caudoviricetes</taxon>
    </lineage>
</organism>